<dbReference type="RefSeq" id="WP_218323551.1">
    <property type="nucleotide sequence ID" value="NZ_JAEEGC010000178.1"/>
</dbReference>
<accession>A0A949WTQ4</accession>
<keyword evidence="1" id="KW-0812">Transmembrane</keyword>
<organism evidence="2 3">
    <name type="scientific">Clostridium thailandense</name>
    <dbReference type="NCBI Taxonomy" id="2794346"/>
    <lineage>
        <taxon>Bacteria</taxon>
        <taxon>Bacillati</taxon>
        <taxon>Bacillota</taxon>
        <taxon>Clostridia</taxon>
        <taxon>Eubacteriales</taxon>
        <taxon>Clostridiaceae</taxon>
        <taxon>Clostridium</taxon>
    </lineage>
</organism>
<feature type="transmembrane region" description="Helical" evidence="1">
    <location>
        <begin position="49"/>
        <end position="68"/>
    </location>
</feature>
<reference evidence="2" key="1">
    <citation type="submission" date="2020-12" db="EMBL/GenBank/DDBJ databases">
        <title>Clostridium thailandense sp. nov., a novel acetogenic bacterium isolated from peat land soil in Thailand.</title>
        <authorList>
            <person name="Chaikitkaew S."/>
            <person name="Birkeland N.K."/>
        </authorList>
    </citation>
    <scope>NUCLEOTIDE SEQUENCE</scope>
    <source>
        <strain evidence="2">PL3</strain>
    </source>
</reference>
<keyword evidence="1" id="KW-1133">Transmembrane helix</keyword>
<dbReference type="EMBL" id="JAEEGC010000178">
    <property type="protein sequence ID" value="MBV7276471.1"/>
    <property type="molecule type" value="Genomic_DNA"/>
</dbReference>
<evidence type="ECO:0000313" key="3">
    <source>
        <dbReference type="Proteomes" id="UP000694308"/>
    </source>
</evidence>
<gene>
    <name evidence="2" type="ORF">I6U48_26680</name>
</gene>
<proteinExistence type="predicted"/>
<feature type="transmembrane region" description="Helical" evidence="1">
    <location>
        <begin position="88"/>
        <end position="106"/>
    </location>
</feature>
<protein>
    <submittedName>
        <fullName evidence="2">Uncharacterized protein</fullName>
    </submittedName>
</protein>
<comment type="caution">
    <text evidence="2">The sequence shown here is derived from an EMBL/GenBank/DDBJ whole genome shotgun (WGS) entry which is preliminary data.</text>
</comment>
<feature type="transmembrane region" description="Helical" evidence="1">
    <location>
        <begin position="20"/>
        <end position="43"/>
    </location>
</feature>
<evidence type="ECO:0000256" key="1">
    <source>
        <dbReference type="SAM" id="Phobius"/>
    </source>
</evidence>
<feature type="transmembrane region" description="Helical" evidence="1">
    <location>
        <begin position="118"/>
        <end position="136"/>
    </location>
</feature>
<keyword evidence="1" id="KW-0472">Membrane</keyword>
<keyword evidence="3" id="KW-1185">Reference proteome</keyword>
<dbReference type="Proteomes" id="UP000694308">
    <property type="component" value="Unassembled WGS sequence"/>
</dbReference>
<dbReference type="AlphaFoldDB" id="A0A949WTQ4"/>
<sequence length="447" mass="51965">MIKQISNVIIKIKEKHYNWVISLFVLTLAMVETGVLSDINNIIKSHFQSLEFYIVFIPISMLFVSSLLSNRTLFKLRKNVSIDNNLKYIRYSFMVTIFLYLISILIDFNISDVYYKTKIMLVCLIIMFLSQYILGYKANSFEEKKAEYKDMEKSKLFNTYYINIDKVFEIAMLINNKIAISIQKERTMEDSESLKENQNANINLEYLKVVKNGITYDNTYTKTNSEKNRVLENFDVKTTKSNLLDTIIKKCKEYEEERKLLPGDLLIFNNVKIELMNQEETMQISKILLNGAFNGTNLSSTSDEMKMDFNISSLTNSMLKDCCYELKCSTGNLNFYIKIPMSSESDFENSYNIYDLLIGKMTLIGVYVGQDEEQKYRSAFDYFNNNQTKTEDIERQELGLKKSASSEINNVNGNEFQDENNNEIRNYVDIIAIIQEININISGVENG</sequence>
<name>A0A949WTQ4_9CLOT</name>
<evidence type="ECO:0000313" key="2">
    <source>
        <dbReference type="EMBL" id="MBV7276471.1"/>
    </source>
</evidence>